<sequence>MDTVYHSPGENARGNSHKYANLPHNFLIKFVLIEYSSELYIEIIHYPGEYTA</sequence>
<evidence type="ECO:0000313" key="2">
    <source>
        <dbReference type="Proteomes" id="UP000003639"/>
    </source>
</evidence>
<evidence type="ECO:0000313" key="1">
    <source>
        <dbReference type="EMBL" id="EDM98186.1"/>
    </source>
</evidence>
<accession>A6P0Q5</accession>
<dbReference type="EMBL" id="AAXG02000042">
    <property type="protein sequence ID" value="EDM98186.1"/>
    <property type="molecule type" value="Genomic_DNA"/>
</dbReference>
<dbReference type="AlphaFoldDB" id="A6P0Q5"/>
<reference evidence="1 2" key="2">
    <citation type="submission" date="2007-06" db="EMBL/GenBank/DDBJ databases">
        <title>Draft genome sequence of Pseudoflavonifractor capillosus ATCC 29799.</title>
        <authorList>
            <person name="Sudarsanam P."/>
            <person name="Ley R."/>
            <person name="Guruge J."/>
            <person name="Turnbaugh P.J."/>
            <person name="Mahowald M."/>
            <person name="Liep D."/>
            <person name="Gordon J."/>
        </authorList>
    </citation>
    <scope>NUCLEOTIDE SEQUENCE [LARGE SCALE GENOMIC DNA]</scope>
    <source>
        <strain evidence="1 2">ATCC 29799</strain>
    </source>
</reference>
<gene>
    <name evidence="1" type="ORF">BACCAP_04065</name>
</gene>
<organism evidence="1 2">
    <name type="scientific">Pseudoflavonifractor capillosus ATCC 29799</name>
    <dbReference type="NCBI Taxonomy" id="411467"/>
    <lineage>
        <taxon>Bacteria</taxon>
        <taxon>Bacillati</taxon>
        <taxon>Bacillota</taxon>
        <taxon>Clostridia</taxon>
        <taxon>Eubacteriales</taxon>
        <taxon>Oscillospiraceae</taxon>
        <taxon>Pseudoflavonifractor</taxon>
    </lineage>
</organism>
<name>A6P0Q5_9FIRM</name>
<protein>
    <submittedName>
        <fullName evidence="1">Uncharacterized protein</fullName>
    </submittedName>
</protein>
<reference evidence="1 2" key="1">
    <citation type="submission" date="2007-04" db="EMBL/GenBank/DDBJ databases">
        <authorList>
            <person name="Fulton L."/>
            <person name="Clifton S."/>
            <person name="Fulton B."/>
            <person name="Xu J."/>
            <person name="Minx P."/>
            <person name="Pepin K.H."/>
            <person name="Johnson M."/>
            <person name="Thiruvilangam P."/>
            <person name="Bhonagiri V."/>
            <person name="Nash W.E."/>
            <person name="Mardis E.R."/>
            <person name="Wilson R.K."/>
        </authorList>
    </citation>
    <scope>NUCLEOTIDE SEQUENCE [LARGE SCALE GENOMIC DNA]</scope>
    <source>
        <strain evidence="1 2">ATCC 29799</strain>
    </source>
</reference>
<comment type="caution">
    <text evidence="1">The sequence shown here is derived from an EMBL/GenBank/DDBJ whole genome shotgun (WGS) entry which is preliminary data.</text>
</comment>
<keyword evidence="2" id="KW-1185">Reference proteome</keyword>
<dbReference type="STRING" id="411467.BACCAP_04065"/>
<dbReference type="Proteomes" id="UP000003639">
    <property type="component" value="Unassembled WGS sequence"/>
</dbReference>
<proteinExistence type="predicted"/>